<gene>
    <name evidence="3" type="primary">cypC</name>
    <name evidence="3" type="ORF">GCM10011322_46760</name>
</gene>
<sequence>MPIPRAAAPDLTLGFLAEGYDFVRERCAQYGSDAFEARLMGTKTVFCVGEDAAQMFYEPGRFTRRGALPTFALKLLQDEGSVATLDGEAHRVRKALFMSFMAPERIDPLARASADGLRERLATWHDGAALHDILREVLCRAACEWVGVPATEDELEAYTHETSAMIDEAGSFGPANWIARVRRNRAEARLRDLVAAARSGESPFFEGSPAAAVVAHRGADGAPLDEAVCAVELLNLIRPIVAVARFVTFAALALHRHPGHAAAIRAAEGGAARRFVEEVRRTTPFFPVVAGRVRTPFTWRERDFAQGEMVVLDLYGTDRDPRLYADPARFDPDRHLGRTPTPFDLVPQGGGDHFTGHRCAGEWLTIAIMQSLVEVLAHASWRVPEQDLTVDLRKMPALPKSGLVLADVAPVR</sequence>
<dbReference type="SUPFAM" id="SSF48264">
    <property type="entry name" value="Cytochrome P450"/>
    <property type="match status" value="1"/>
</dbReference>
<organism evidence="3 4">
    <name type="scientific">Salinarimonas ramus</name>
    <dbReference type="NCBI Taxonomy" id="690164"/>
    <lineage>
        <taxon>Bacteria</taxon>
        <taxon>Pseudomonadati</taxon>
        <taxon>Pseudomonadota</taxon>
        <taxon>Alphaproteobacteria</taxon>
        <taxon>Hyphomicrobiales</taxon>
        <taxon>Salinarimonadaceae</taxon>
        <taxon>Salinarimonas</taxon>
    </lineage>
</organism>
<dbReference type="RefSeq" id="WP_188915705.1">
    <property type="nucleotide sequence ID" value="NZ_BMMF01000020.1"/>
</dbReference>
<dbReference type="PANTHER" id="PTHR46696">
    <property type="entry name" value="P450, PUTATIVE (EUROFUNG)-RELATED"/>
    <property type="match status" value="1"/>
</dbReference>
<accession>A0A917QLA7</accession>
<dbReference type="Proteomes" id="UP000600449">
    <property type="component" value="Unassembled WGS sequence"/>
</dbReference>
<dbReference type="GO" id="GO:0020037">
    <property type="term" value="F:heme binding"/>
    <property type="evidence" value="ECO:0007669"/>
    <property type="project" value="InterPro"/>
</dbReference>
<dbReference type="AlphaFoldDB" id="A0A917QLA7"/>
<dbReference type="GO" id="GO:0005506">
    <property type="term" value="F:iron ion binding"/>
    <property type="evidence" value="ECO:0007669"/>
    <property type="project" value="InterPro"/>
</dbReference>
<comment type="caution">
    <text evidence="3">The sequence shown here is derived from an EMBL/GenBank/DDBJ whole genome shotgun (WGS) entry which is preliminary data.</text>
</comment>
<evidence type="ECO:0000313" key="4">
    <source>
        <dbReference type="Proteomes" id="UP000600449"/>
    </source>
</evidence>
<dbReference type="PANTHER" id="PTHR46696:SF1">
    <property type="entry name" value="CYTOCHROME P450 YJIB-RELATED"/>
    <property type="match status" value="1"/>
</dbReference>
<dbReference type="InterPro" id="IPR036396">
    <property type="entry name" value="Cyt_P450_sf"/>
</dbReference>
<dbReference type="Gene3D" id="1.10.630.10">
    <property type="entry name" value="Cytochrome P450"/>
    <property type="match status" value="1"/>
</dbReference>
<evidence type="ECO:0000313" key="3">
    <source>
        <dbReference type="EMBL" id="GGK54633.1"/>
    </source>
</evidence>
<protein>
    <submittedName>
        <fullName evidence="3">Cytochrome P450</fullName>
    </submittedName>
</protein>
<evidence type="ECO:0000256" key="2">
    <source>
        <dbReference type="ARBA" id="ARBA00010617"/>
    </source>
</evidence>
<name>A0A917QLA7_9HYPH</name>
<comment type="cofactor">
    <cofactor evidence="1">
        <name>heme</name>
        <dbReference type="ChEBI" id="CHEBI:30413"/>
    </cofactor>
</comment>
<dbReference type="CDD" id="cd11067">
    <property type="entry name" value="CYP152"/>
    <property type="match status" value="1"/>
</dbReference>
<evidence type="ECO:0000256" key="1">
    <source>
        <dbReference type="ARBA" id="ARBA00001971"/>
    </source>
</evidence>
<reference evidence="3 4" key="1">
    <citation type="journal article" date="2014" name="Int. J. Syst. Evol. Microbiol.">
        <title>Complete genome sequence of Corynebacterium casei LMG S-19264T (=DSM 44701T), isolated from a smear-ripened cheese.</title>
        <authorList>
            <consortium name="US DOE Joint Genome Institute (JGI-PGF)"/>
            <person name="Walter F."/>
            <person name="Albersmeier A."/>
            <person name="Kalinowski J."/>
            <person name="Ruckert C."/>
        </authorList>
    </citation>
    <scope>NUCLEOTIDE SEQUENCE [LARGE SCALE GENOMIC DNA]</scope>
    <source>
        <strain evidence="3 4">CGMCC 1.9161</strain>
    </source>
</reference>
<keyword evidence="4" id="KW-1185">Reference proteome</keyword>
<dbReference type="GO" id="GO:0016705">
    <property type="term" value="F:oxidoreductase activity, acting on paired donors, with incorporation or reduction of molecular oxygen"/>
    <property type="evidence" value="ECO:0007669"/>
    <property type="project" value="InterPro"/>
</dbReference>
<proteinExistence type="inferred from homology"/>
<dbReference type="EMBL" id="BMMF01000020">
    <property type="protein sequence ID" value="GGK54633.1"/>
    <property type="molecule type" value="Genomic_DNA"/>
</dbReference>
<dbReference type="InterPro" id="IPR001128">
    <property type="entry name" value="Cyt_P450"/>
</dbReference>
<dbReference type="GO" id="GO:0004497">
    <property type="term" value="F:monooxygenase activity"/>
    <property type="evidence" value="ECO:0007669"/>
    <property type="project" value="InterPro"/>
</dbReference>
<dbReference type="Pfam" id="PF00067">
    <property type="entry name" value="p450"/>
    <property type="match status" value="1"/>
</dbReference>
<comment type="similarity">
    <text evidence="2">Belongs to the cytochrome P450 family.</text>
</comment>